<proteinExistence type="predicted"/>
<dbReference type="Gene3D" id="2.40.128.130">
    <property type="entry name" value="Autotransporter beta-domain"/>
    <property type="match status" value="1"/>
</dbReference>
<reference evidence="2" key="1">
    <citation type="submission" date="2018-07" db="EMBL/GenBank/DDBJ databases">
        <authorList>
            <person name="Safronova V.I."/>
            <person name="Chirak E.R."/>
            <person name="Sazanova A.L."/>
        </authorList>
    </citation>
    <scope>NUCLEOTIDE SEQUENCE [LARGE SCALE GENOMIC DNA]</scope>
    <source>
        <strain evidence="2">RCAM04685</strain>
    </source>
</reference>
<comment type="caution">
    <text evidence="1">The sequence shown here is derived from an EMBL/GenBank/DDBJ whole genome shotgun (WGS) entry which is preliminary data.</text>
</comment>
<evidence type="ECO:0000313" key="2">
    <source>
        <dbReference type="Proteomes" id="UP000255207"/>
    </source>
</evidence>
<dbReference type="NCBIfam" id="TIGR01414">
    <property type="entry name" value="autotrans_barl"/>
    <property type="match status" value="1"/>
</dbReference>
<dbReference type="InterPro" id="IPR006315">
    <property type="entry name" value="OM_autotransptr_brl_dom"/>
</dbReference>
<organism evidence="1 2">
    <name type="scientific">Bosea caraganae</name>
    <dbReference type="NCBI Taxonomy" id="2763117"/>
    <lineage>
        <taxon>Bacteria</taxon>
        <taxon>Pseudomonadati</taxon>
        <taxon>Pseudomonadota</taxon>
        <taxon>Alphaproteobacteria</taxon>
        <taxon>Hyphomicrobiales</taxon>
        <taxon>Boseaceae</taxon>
        <taxon>Bosea</taxon>
    </lineage>
</organism>
<accession>A0A370KXE5</accession>
<gene>
    <name evidence="1" type="ORF">DWE98_28505</name>
</gene>
<dbReference type="GO" id="GO:0019867">
    <property type="term" value="C:outer membrane"/>
    <property type="evidence" value="ECO:0007669"/>
    <property type="project" value="InterPro"/>
</dbReference>
<dbReference type="OrthoDB" id="9804931at2"/>
<protein>
    <submittedName>
        <fullName evidence="1">Autotransporter outer membrane beta-barrel domain-containing protein</fullName>
    </submittedName>
</protein>
<feature type="non-terminal residue" evidence="1">
    <location>
        <position position="1"/>
    </location>
</feature>
<dbReference type="EMBL" id="QQTP01000031">
    <property type="protein sequence ID" value="RDJ19669.1"/>
    <property type="molecule type" value="Genomic_DNA"/>
</dbReference>
<dbReference type="SUPFAM" id="SSF103515">
    <property type="entry name" value="Autotransporter"/>
    <property type="match status" value="1"/>
</dbReference>
<evidence type="ECO:0000313" key="1">
    <source>
        <dbReference type="EMBL" id="RDJ19669.1"/>
    </source>
</evidence>
<sequence length="48" mass="4968">PVARNAALVEAGLDLAISRNATLGLSYAGQLASDVQDHAFKGVLAVRF</sequence>
<dbReference type="AlphaFoldDB" id="A0A370KXE5"/>
<name>A0A370KXE5_9HYPH</name>
<keyword evidence="2" id="KW-1185">Reference proteome</keyword>
<dbReference type="Proteomes" id="UP000255207">
    <property type="component" value="Unassembled WGS sequence"/>
</dbReference>
<dbReference type="InterPro" id="IPR036709">
    <property type="entry name" value="Autotransporte_beta_dom_sf"/>
</dbReference>